<evidence type="ECO:0000256" key="4">
    <source>
        <dbReference type="ARBA" id="ARBA00022723"/>
    </source>
</evidence>
<dbReference type="Pfam" id="PF08434">
    <property type="entry name" value="CLCA"/>
    <property type="match status" value="1"/>
</dbReference>
<dbReference type="GO" id="GO:0046872">
    <property type="term" value="F:metal ion binding"/>
    <property type="evidence" value="ECO:0007669"/>
    <property type="project" value="UniProtKB-KW"/>
</dbReference>
<dbReference type="InterPro" id="IPR051266">
    <property type="entry name" value="CLCR"/>
</dbReference>
<dbReference type="SMART" id="SM00327">
    <property type="entry name" value="VWA"/>
    <property type="match status" value="1"/>
</dbReference>
<reference evidence="12" key="1">
    <citation type="journal article" date="2010" name="Science">
        <title>The genome of the Western clawed frog Xenopus tropicalis.</title>
        <authorList>
            <person name="Hellsten U."/>
            <person name="Harland R.M."/>
            <person name="Gilchrist M.J."/>
            <person name="Hendrix D."/>
            <person name="Jurka J."/>
            <person name="Kapitonov V."/>
            <person name="Ovcharenko I."/>
            <person name="Putnam N.H."/>
            <person name="Shu S."/>
            <person name="Taher L."/>
            <person name="Blitz I.L."/>
            <person name="Blumberg B."/>
            <person name="Dichmann D.S."/>
            <person name="Dubchak I."/>
            <person name="Amaya E."/>
            <person name="Detter J.C."/>
            <person name="Fletcher R."/>
            <person name="Gerhard D.S."/>
            <person name="Goodstein D."/>
            <person name="Graves T."/>
            <person name="Grigoriev I.V."/>
            <person name="Grimwood J."/>
            <person name="Kawashima T."/>
            <person name="Lindquist E."/>
            <person name="Lucas S.M."/>
            <person name="Mead P.E."/>
            <person name="Mitros T."/>
            <person name="Ogino H."/>
            <person name="Ohta Y."/>
            <person name="Poliakov A.V."/>
            <person name="Pollet N."/>
            <person name="Robert J."/>
            <person name="Salamov A."/>
            <person name="Sater A.K."/>
            <person name="Schmutz J."/>
            <person name="Terry A."/>
            <person name="Vize P.D."/>
            <person name="Warren W.C."/>
            <person name="Wells D."/>
            <person name="Wills A."/>
            <person name="Wilson R.K."/>
            <person name="Zimmerman L.B."/>
            <person name="Zorn A.M."/>
            <person name="Grainger R."/>
            <person name="Grammer T."/>
            <person name="Khokha M.K."/>
            <person name="Richardson P.M."/>
            <person name="Rokhsar D.S."/>
        </authorList>
    </citation>
    <scope>NUCLEOTIDE SEQUENCE [LARGE SCALE GENOMIC DNA]</scope>
    <source>
        <strain evidence="12">Nigerian</strain>
    </source>
</reference>
<evidence type="ECO:0000259" key="11">
    <source>
        <dbReference type="PROSITE" id="PS50234"/>
    </source>
</evidence>
<dbReference type="NCBIfam" id="NF041940">
    <property type="entry name" value="choice_anch_X"/>
    <property type="match status" value="1"/>
</dbReference>
<dbReference type="InterPro" id="IPR002035">
    <property type="entry name" value="VWF_A"/>
</dbReference>
<dbReference type="GO" id="GO:0005229">
    <property type="term" value="F:intracellularly calcium-gated chloride channel activity"/>
    <property type="evidence" value="ECO:0007669"/>
    <property type="project" value="InterPro"/>
</dbReference>
<evidence type="ECO:0000256" key="3">
    <source>
        <dbReference type="ARBA" id="ARBA00022670"/>
    </source>
</evidence>
<protein>
    <submittedName>
        <fullName evidence="12">Chloride channel accessory 2</fullName>
    </submittedName>
</protein>
<reference evidence="12" key="2">
    <citation type="submission" date="2013-01" db="UniProtKB">
        <authorList>
            <consortium name="Ensembl"/>
        </authorList>
    </citation>
    <scope>IDENTIFICATION</scope>
</reference>
<dbReference type="Pfam" id="PF13519">
    <property type="entry name" value="VWA_2"/>
    <property type="match status" value="1"/>
</dbReference>
<gene>
    <name evidence="12" type="primary">clca2</name>
</gene>
<evidence type="ECO:0000256" key="6">
    <source>
        <dbReference type="ARBA" id="ARBA00022801"/>
    </source>
</evidence>
<dbReference type="PROSITE" id="PS50234">
    <property type="entry name" value="VWFA"/>
    <property type="match status" value="1"/>
</dbReference>
<keyword evidence="8" id="KW-0482">Metalloprotease</keyword>
<dbReference type="Ensembl" id="ENSXETT00000006708">
    <property type="protein sequence ID" value="ENSXETP00000006708"/>
    <property type="gene ID" value="ENSXETG00000003088"/>
</dbReference>
<evidence type="ECO:0000256" key="1">
    <source>
        <dbReference type="ARBA" id="ARBA00006398"/>
    </source>
</evidence>
<evidence type="ECO:0000313" key="12">
    <source>
        <dbReference type="Ensembl" id="ENSXETP00000006708"/>
    </source>
</evidence>
<evidence type="ECO:0000256" key="9">
    <source>
        <dbReference type="ARBA" id="ARBA00023180"/>
    </source>
</evidence>
<dbReference type="GO" id="GO:0008237">
    <property type="term" value="F:metallopeptidase activity"/>
    <property type="evidence" value="ECO:0007669"/>
    <property type="project" value="UniProtKB-KW"/>
</dbReference>
<dbReference type="Xenbase" id="XB-GENE-980364">
    <property type="gene designation" value="clca2"/>
</dbReference>
<keyword evidence="4" id="KW-0479">Metal-binding</keyword>
<keyword evidence="10" id="KW-0868">Chloride</keyword>
<dbReference type="CDD" id="cd00198">
    <property type="entry name" value="vWFA"/>
    <property type="match status" value="1"/>
</dbReference>
<keyword evidence="5" id="KW-0732">Signal</keyword>
<dbReference type="NCBIfam" id="TIGR00868">
    <property type="entry name" value="hCaCC"/>
    <property type="match status" value="1"/>
</dbReference>
<evidence type="ECO:0000256" key="2">
    <source>
        <dbReference type="ARBA" id="ARBA00022448"/>
    </source>
</evidence>
<proteinExistence type="inferred from homology"/>
<accession>L7N2M5</accession>
<evidence type="ECO:0000256" key="5">
    <source>
        <dbReference type="ARBA" id="ARBA00022729"/>
    </source>
</evidence>
<dbReference type="InterPro" id="IPR004727">
    <property type="entry name" value="CLCA_chordata"/>
</dbReference>
<dbReference type="InterPro" id="IPR036465">
    <property type="entry name" value="vWFA_dom_sf"/>
</dbReference>
<organism evidence="12">
    <name type="scientific">Xenopus tropicalis</name>
    <name type="common">Western clawed frog</name>
    <name type="synonym">Silurana tropicalis</name>
    <dbReference type="NCBI Taxonomy" id="8364"/>
    <lineage>
        <taxon>Eukaryota</taxon>
        <taxon>Metazoa</taxon>
        <taxon>Chordata</taxon>
        <taxon>Craniata</taxon>
        <taxon>Vertebrata</taxon>
        <taxon>Euteleostomi</taxon>
        <taxon>Amphibia</taxon>
        <taxon>Batrachia</taxon>
        <taxon>Anura</taxon>
        <taxon>Pipoidea</taxon>
        <taxon>Pipidae</taxon>
        <taxon>Xenopodinae</taxon>
        <taxon>Xenopus</taxon>
        <taxon>Silurana</taxon>
    </lineage>
</organism>
<keyword evidence="3" id="KW-0645">Protease</keyword>
<keyword evidence="6" id="KW-0378">Hydrolase</keyword>
<feature type="domain" description="VWFA" evidence="11">
    <location>
        <begin position="296"/>
        <end position="468"/>
    </location>
</feature>
<dbReference type="AlphaFoldDB" id="L7N2M5"/>
<dbReference type="Gene3D" id="3.40.50.410">
    <property type="entry name" value="von Willebrand factor, type A domain"/>
    <property type="match status" value="1"/>
</dbReference>
<evidence type="ECO:0000256" key="8">
    <source>
        <dbReference type="ARBA" id="ARBA00023049"/>
    </source>
</evidence>
<name>L7N2M5_XENTR</name>
<dbReference type="InterPro" id="IPR013642">
    <property type="entry name" value="CLCA_N"/>
</dbReference>
<dbReference type="PANTHER" id="PTHR10579:SF169">
    <property type="entry name" value="CALCIUM-ACTIVATED CHLORIDE CHANNEL REGULATOR 1"/>
    <property type="match status" value="1"/>
</dbReference>
<dbReference type="GeneTree" id="ENSGT00940000154682"/>
<dbReference type="PANTHER" id="PTHR10579">
    <property type="entry name" value="CALCIUM-ACTIVATED CHLORIDE CHANNEL REGULATOR"/>
    <property type="match status" value="1"/>
</dbReference>
<keyword evidence="2" id="KW-0813">Transport</keyword>
<dbReference type="eggNOG" id="ENOG502QRRD">
    <property type="taxonomic scope" value="Eukaryota"/>
</dbReference>
<keyword evidence="9" id="KW-0325">Glycoprotein</keyword>
<comment type="similarity">
    <text evidence="1">Belongs to the CLCR family.</text>
</comment>
<keyword evidence="7" id="KW-0862">Zinc</keyword>
<dbReference type="HOGENOM" id="CLU_005812_0_1_1"/>
<evidence type="ECO:0000256" key="7">
    <source>
        <dbReference type="ARBA" id="ARBA00022833"/>
    </source>
</evidence>
<evidence type="ECO:0000256" key="10">
    <source>
        <dbReference type="ARBA" id="ARBA00023214"/>
    </source>
</evidence>
<dbReference type="GO" id="GO:0006508">
    <property type="term" value="P:proteolysis"/>
    <property type="evidence" value="ECO:0007669"/>
    <property type="project" value="UniProtKB-KW"/>
</dbReference>
<dbReference type="SUPFAM" id="SSF53300">
    <property type="entry name" value="vWA-like"/>
    <property type="match status" value="1"/>
</dbReference>
<sequence>MENVETEKSIGVQLNSGGYDNILIAIDPDVSEDIRILENIQDMVKEATHYLFNATKKRIFIRSVKILIPVTWTSKDIYQLRQRETYEKAEVVIANPYLKYGDDPYTLQYGDCGEQGKYIHLTPGFLLKDNLISVYGPRGRVFVHEWAHLRWGVFDEYNSDKPYYISGNLTIEATRCSVHVNGTNVMVKRTGQSCEARTCKYDPHTNLFEKGCAFFPKKNQLTRESIMHMQALPSVSEFCDESNHNIEAPTPQNKICNSRSIWDIIRTSQDIISTPPMENNIYPEPSFSFLQYKGRVVTLLIDVSGTMGGNNRIGRVFQAADIFLTQIIETGSYIGIVEFSSYGFKLSDLKPIISNEDRENMKLLIPHTTTNRESNTCEGLRCALEVNKHLYGSAYGTEIILVTDEEDSSIINSCNSELSASGSAIHIIALGKQAAPKLDLITDMTGGLKYFATDKIDTNDLIDAFTGMSAQNGNIFQKPIQLESTSLYAEPDECLNGTVFVDETVGNETCFVITWQMSEPTINLVDPQGKIFTGEQFTSNLNSNLSRFQIPGTAENGPWAYSVCNHMNSPQAIGIIVTSKAANESMPPLTVTVFVNTATRKYPKAVAVYASVNRGLLPVKGAKVTAFIEHESGRSLTLELFDNGAGADIAKNDGIYSKYFINCTGNGRYKIKVRAEGKAAKSRLAITNNALYLPGYVENSKIFLNPERPTQKDDVQLVLGSFTRIATNGSFTISNIYIDSTQDNYKPCKITDLEAKIEINKFVLTWTATGDDLDQGKASSYDLRMSVSLRELRDNFADCSSVDISIAPQSAGSRETFEFVPPDLSIKNGTNFYFALVAIDKTSKISDMSNIAQAVVLIPPTPATLTKQNRSTGI</sequence>